<proteinExistence type="predicted"/>
<name>A0A183EE14_9BILA</name>
<dbReference type="AlphaFoldDB" id="A0A183EE14"/>
<protein>
    <submittedName>
        <fullName evidence="2">IMD domain-containing protein</fullName>
    </submittedName>
</protein>
<dbReference type="WBParaSite" id="GPUH_0001923001-mRNA-1">
    <property type="protein sequence ID" value="GPUH_0001923001-mRNA-1"/>
    <property type="gene ID" value="GPUH_0001923001"/>
</dbReference>
<evidence type="ECO:0000256" key="1">
    <source>
        <dbReference type="SAM" id="MobiDB-lite"/>
    </source>
</evidence>
<evidence type="ECO:0000313" key="2">
    <source>
        <dbReference type="WBParaSite" id="GPUH_0001923001-mRNA-1"/>
    </source>
</evidence>
<feature type="region of interest" description="Disordered" evidence="1">
    <location>
        <begin position="264"/>
        <end position="288"/>
    </location>
</feature>
<reference evidence="2" key="1">
    <citation type="submission" date="2016-06" db="UniProtKB">
        <authorList>
            <consortium name="WormBaseParasite"/>
        </authorList>
    </citation>
    <scope>IDENTIFICATION</scope>
</reference>
<sequence>LDESSHVRQVTEHLHGAVRTSKSTAIIDTILNDIHQGSDHSWRSCLSSNANRSSCIYGTAGDDISVRTSSPTPSTCTWPASVDGYTSNSGSSSLRAHTISIGEQTRRAAVSSRTYTPPSPSQPFTFALKKPPLPKRTITATNSVVSTIPDFTGSSDEQTFKRNGSLLSCSSTDISSETTVRRPSRPLSFACEDVVTARPNGTPPTVRNGPVNNGTCTANDGNAQAKKNISLIAETIEQIDKLGSELDSYCNTAPVSVTHQTIRFRSGSCKPPPPPERRNSTITAATPTAPSVAEIRAAGGTTAASSEYASSIASSSEFSRDQFTMRYV</sequence>
<organism evidence="2">
    <name type="scientific">Gongylonema pulchrum</name>
    <dbReference type="NCBI Taxonomy" id="637853"/>
    <lineage>
        <taxon>Eukaryota</taxon>
        <taxon>Metazoa</taxon>
        <taxon>Ecdysozoa</taxon>
        <taxon>Nematoda</taxon>
        <taxon>Chromadorea</taxon>
        <taxon>Rhabditida</taxon>
        <taxon>Spirurina</taxon>
        <taxon>Spiruromorpha</taxon>
        <taxon>Spiruroidea</taxon>
        <taxon>Gongylonematidae</taxon>
        <taxon>Gongylonema</taxon>
    </lineage>
</organism>
<accession>A0A183EE14</accession>